<dbReference type="HOGENOM" id="CLU_2465493_0_0_5"/>
<dbReference type="EMBL" id="CP001349">
    <property type="protein sequence ID" value="ACL58154.1"/>
    <property type="molecule type" value="Genomic_DNA"/>
</dbReference>
<reference evidence="1 2" key="1">
    <citation type="submission" date="2009-01" db="EMBL/GenBank/DDBJ databases">
        <title>Complete sequence of chromosome of Methylobacterium nodulans ORS 2060.</title>
        <authorList>
            <consortium name="US DOE Joint Genome Institute"/>
            <person name="Lucas S."/>
            <person name="Copeland A."/>
            <person name="Lapidus A."/>
            <person name="Glavina del Rio T."/>
            <person name="Dalin E."/>
            <person name="Tice H."/>
            <person name="Bruce D."/>
            <person name="Goodwin L."/>
            <person name="Pitluck S."/>
            <person name="Sims D."/>
            <person name="Brettin T."/>
            <person name="Detter J.C."/>
            <person name="Han C."/>
            <person name="Larimer F."/>
            <person name="Land M."/>
            <person name="Hauser L."/>
            <person name="Kyrpides N."/>
            <person name="Ivanova N."/>
            <person name="Marx C.J."/>
            <person name="Richardson P."/>
        </authorList>
    </citation>
    <scope>NUCLEOTIDE SEQUENCE [LARGE SCALE GENOMIC DNA]</scope>
    <source>
        <strain evidence="2">LMG 21967 / CNCM I-2342 / ORS 2060</strain>
    </source>
</reference>
<dbReference type="RefSeq" id="WP_015929818.1">
    <property type="nucleotide sequence ID" value="NC_011894.1"/>
</dbReference>
<name>B8IKW6_METNO</name>
<gene>
    <name evidence="1" type="ordered locus">Mnod_3229</name>
</gene>
<proteinExistence type="predicted"/>
<sequence length="88" mass="9663">MSADLREAIYAWIREDAPPVIKMRITPELVIVLAERLSGPVTSLNARVEELEAECYALKLAAAGGEDAPGAANAVTREDVKRWRKEAE</sequence>
<protein>
    <submittedName>
        <fullName evidence="1">Uncharacterized protein</fullName>
    </submittedName>
</protein>
<dbReference type="Proteomes" id="UP000008207">
    <property type="component" value="Chromosome"/>
</dbReference>
<keyword evidence="2" id="KW-1185">Reference proteome</keyword>
<dbReference type="AlphaFoldDB" id="B8IKW6"/>
<dbReference type="KEGG" id="mno:Mnod_3229"/>
<organism evidence="1 2">
    <name type="scientific">Methylobacterium nodulans (strain LMG 21967 / CNCM I-2342 / ORS 2060)</name>
    <dbReference type="NCBI Taxonomy" id="460265"/>
    <lineage>
        <taxon>Bacteria</taxon>
        <taxon>Pseudomonadati</taxon>
        <taxon>Pseudomonadota</taxon>
        <taxon>Alphaproteobacteria</taxon>
        <taxon>Hyphomicrobiales</taxon>
        <taxon>Methylobacteriaceae</taxon>
        <taxon>Methylobacterium</taxon>
    </lineage>
</organism>
<evidence type="ECO:0000313" key="2">
    <source>
        <dbReference type="Proteomes" id="UP000008207"/>
    </source>
</evidence>
<evidence type="ECO:0000313" key="1">
    <source>
        <dbReference type="EMBL" id="ACL58154.1"/>
    </source>
</evidence>
<accession>B8IKW6</accession>